<evidence type="ECO:0000313" key="2">
    <source>
        <dbReference type="Proteomes" id="UP000196649"/>
    </source>
</evidence>
<proteinExistence type="predicted"/>
<name>A0A210PB10_9LACO</name>
<dbReference type="EMBL" id="MXAL01000003">
    <property type="protein sequence ID" value="OWF33695.1"/>
    <property type="molecule type" value="Genomic_DNA"/>
</dbReference>
<protein>
    <submittedName>
        <fullName evidence="1">Uncharacterized protein</fullName>
    </submittedName>
</protein>
<comment type="caution">
    <text evidence="1">The sequence shown here is derived from an EMBL/GenBank/DDBJ whole genome shotgun (WGS) entry which is preliminary data.</text>
</comment>
<dbReference type="AlphaFoldDB" id="A0A210PB10"/>
<dbReference type="Proteomes" id="UP000196649">
    <property type="component" value="Unassembled WGS sequence"/>
</dbReference>
<reference evidence="1 2" key="1">
    <citation type="submission" date="2017-03" db="EMBL/GenBank/DDBJ databases">
        <title>Genome sequence of Lactobacillus kimchii KACC 12383.</title>
        <authorList>
            <person name="Chun J."/>
        </authorList>
    </citation>
    <scope>NUCLEOTIDE SEQUENCE [LARGE SCALE GENOMIC DNA]</scope>
    <source>
        <strain evidence="1 2">KACC 12383</strain>
    </source>
</reference>
<gene>
    <name evidence="1" type="ORF">LKACC12383_00835</name>
</gene>
<accession>A0A210PB10</accession>
<dbReference type="RefSeq" id="WP_143442715.1">
    <property type="nucleotide sequence ID" value="NZ_LNUB01000046.1"/>
</dbReference>
<organism evidence="1 2">
    <name type="scientific">Companilactobacillus kimchii</name>
    <dbReference type="NCBI Taxonomy" id="2801452"/>
    <lineage>
        <taxon>Bacteria</taxon>
        <taxon>Bacillati</taxon>
        <taxon>Bacillota</taxon>
        <taxon>Bacilli</taxon>
        <taxon>Lactobacillales</taxon>
        <taxon>Lactobacillaceae</taxon>
        <taxon>Companilactobacillus</taxon>
    </lineage>
</organism>
<evidence type="ECO:0000313" key="1">
    <source>
        <dbReference type="EMBL" id="OWF33695.1"/>
    </source>
</evidence>
<sequence>MMISNFKSIKNVISKRIFSSLSVCKNFKVDYKIEALLDISDITNLGNTIVVHAEQGTFIDQRTTRQIMNEMHLINGIGFAMAKFLADLYGMTHYTPFIHEDIAYMPMTGASRRNADWIAVHFLECYEQIEKEAYFVTESGHKIQLDFPRGDLEKRLHDIYFLMKCSLNVFEMMVNVGSCHLKYKCNKLFSTYDRCRCDLHSKICLLNSLPTLYWHLIEFILMNQGIEGLGKIETKKYYHQNLTRIKKLY</sequence>